<gene>
    <name evidence="3" type="ORF">C8D93_11257</name>
</gene>
<dbReference type="InterPro" id="IPR006160">
    <property type="entry name" value="SCFA_transpt_AtoE"/>
</dbReference>
<name>A0A318E6N7_9GAMM</name>
<feature type="transmembrane region" description="Helical" evidence="2">
    <location>
        <begin position="428"/>
        <end position="447"/>
    </location>
</feature>
<feature type="transmembrane region" description="Helical" evidence="2">
    <location>
        <begin position="20"/>
        <end position="43"/>
    </location>
</feature>
<feature type="transmembrane region" description="Helical" evidence="2">
    <location>
        <begin position="319"/>
        <end position="340"/>
    </location>
</feature>
<dbReference type="PANTHER" id="PTHR41983">
    <property type="entry name" value="SHORT-CHAIN FATTY ACID TRANSPORTER-RELATED"/>
    <property type="match status" value="1"/>
</dbReference>
<protein>
    <submittedName>
        <fullName evidence="3">Short-chain fatty acids transporter</fullName>
    </submittedName>
</protein>
<comment type="caution">
    <text evidence="3">The sequence shown here is derived from an EMBL/GenBank/DDBJ whole genome shotgun (WGS) entry which is preliminary data.</text>
</comment>
<proteinExistence type="predicted"/>
<feature type="transmembrane region" description="Helical" evidence="2">
    <location>
        <begin position="142"/>
        <end position="165"/>
    </location>
</feature>
<organism evidence="3 4">
    <name type="scientific">Sinimarinibacterium flocculans</name>
    <dbReference type="NCBI Taxonomy" id="985250"/>
    <lineage>
        <taxon>Bacteria</taxon>
        <taxon>Pseudomonadati</taxon>
        <taxon>Pseudomonadota</taxon>
        <taxon>Gammaproteobacteria</taxon>
        <taxon>Nevskiales</taxon>
        <taxon>Nevskiaceae</taxon>
        <taxon>Sinimarinibacterium</taxon>
    </lineage>
</organism>
<feature type="transmembrane region" description="Helical" evidence="2">
    <location>
        <begin position="252"/>
        <end position="269"/>
    </location>
</feature>
<feature type="compositionally biased region" description="Basic and acidic residues" evidence="1">
    <location>
        <begin position="215"/>
        <end position="225"/>
    </location>
</feature>
<feature type="transmembrane region" description="Helical" evidence="2">
    <location>
        <begin position="95"/>
        <end position="122"/>
    </location>
</feature>
<sequence length="448" mass="46714">MNTAIGLLVRFFERWVPDSLVIAVCLTLLTFVLAITVSGMAPLAAVDLWGDSFWTLLSFTNQIALTLLFGYALASAAIVRRLLLRIAGHVRSARMAYAIVSVVTGVLALLSWSLALVAAGILSRAVGEACKRRGVRVHYPLLVASAFSGFVVWHQGLSGSIPLTLATPGHFLESQVGIIATSQTLFSRWSLITALLVIVSLPWVMGRLHPGSDDAIREAPDHPLGEPESTQQVTDADASADAPASKLERSRLLAGTVVALGLLALVRYFAGDGPGLTLNSVNFTLLMLGILCAGSLRTYAQNVVAGGGIAVPFLLQYPFYAGIAGLIAGSGLAGSIVGLFTTIADTGSLPVLGFFSAGILNIFIPSGGAQWAVQGPIMMGAAQQLGADLPLVAMSVALGDQWTNLVHPLILLPVLTVAGIAARAVIGYSLIAMLWSGLIFVAALLLAA</sequence>
<keyword evidence="2" id="KW-0812">Transmembrane</keyword>
<accession>A0A318E6N7</accession>
<keyword evidence="2" id="KW-0472">Membrane</keyword>
<dbReference type="Pfam" id="PF02667">
    <property type="entry name" value="SCFA_trans"/>
    <property type="match status" value="1"/>
</dbReference>
<feature type="region of interest" description="Disordered" evidence="1">
    <location>
        <begin position="215"/>
        <end position="240"/>
    </location>
</feature>
<evidence type="ECO:0000313" key="3">
    <source>
        <dbReference type="EMBL" id="PXV64607.1"/>
    </source>
</evidence>
<dbReference type="PANTHER" id="PTHR41983:SF2">
    <property type="entry name" value="SHORT-CHAIN FATTY ACID TRANSPORTER-RELATED"/>
    <property type="match status" value="1"/>
</dbReference>
<evidence type="ECO:0000256" key="2">
    <source>
        <dbReference type="SAM" id="Phobius"/>
    </source>
</evidence>
<dbReference type="RefSeq" id="WP_110266610.1">
    <property type="nucleotide sequence ID" value="NZ_CAKZQT010000005.1"/>
</dbReference>
<dbReference type="Proteomes" id="UP000248330">
    <property type="component" value="Unassembled WGS sequence"/>
</dbReference>
<feature type="transmembrane region" description="Helical" evidence="2">
    <location>
        <begin position="63"/>
        <end position="83"/>
    </location>
</feature>
<feature type="transmembrane region" description="Helical" evidence="2">
    <location>
        <begin position="186"/>
        <end position="205"/>
    </location>
</feature>
<reference evidence="3 4" key="1">
    <citation type="submission" date="2018-04" db="EMBL/GenBank/DDBJ databases">
        <title>Genomic Encyclopedia of Type Strains, Phase IV (KMG-IV): sequencing the most valuable type-strain genomes for metagenomic binning, comparative biology and taxonomic classification.</title>
        <authorList>
            <person name="Goeker M."/>
        </authorList>
    </citation>
    <scope>NUCLEOTIDE SEQUENCE [LARGE SCALE GENOMIC DNA]</scope>
    <source>
        <strain evidence="3 4">DSM 104150</strain>
    </source>
</reference>
<evidence type="ECO:0000256" key="1">
    <source>
        <dbReference type="SAM" id="MobiDB-lite"/>
    </source>
</evidence>
<dbReference type="AlphaFoldDB" id="A0A318E6N7"/>
<dbReference type="EMBL" id="QICN01000012">
    <property type="protein sequence ID" value="PXV64607.1"/>
    <property type="molecule type" value="Genomic_DNA"/>
</dbReference>
<keyword evidence="2" id="KW-1133">Transmembrane helix</keyword>
<evidence type="ECO:0000313" key="4">
    <source>
        <dbReference type="Proteomes" id="UP000248330"/>
    </source>
</evidence>
<feature type="transmembrane region" description="Helical" evidence="2">
    <location>
        <begin position="352"/>
        <end position="371"/>
    </location>
</feature>
<feature type="transmembrane region" description="Helical" evidence="2">
    <location>
        <begin position="405"/>
        <end position="422"/>
    </location>
</feature>
<feature type="transmembrane region" description="Helical" evidence="2">
    <location>
        <begin position="281"/>
        <end position="299"/>
    </location>
</feature>
<dbReference type="OrthoDB" id="9342495at2"/>
<keyword evidence="4" id="KW-1185">Reference proteome</keyword>
<dbReference type="GO" id="GO:0005886">
    <property type="term" value="C:plasma membrane"/>
    <property type="evidence" value="ECO:0007669"/>
    <property type="project" value="TreeGrafter"/>
</dbReference>